<keyword evidence="5" id="KW-1185">Reference proteome</keyword>
<keyword evidence="2" id="KW-0472">Membrane</keyword>
<name>A0ABU0XGV6_9MICO</name>
<feature type="region of interest" description="Disordered" evidence="1">
    <location>
        <begin position="191"/>
        <end position="219"/>
    </location>
</feature>
<evidence type="ECO:0000256" key="2">
    <source>
        <dbReference type="SAM" id="Phobius"/>
    </source>
</evidence>
<evidence type="ECO:0000259" key="3">
    <source>
        <dbReference type="Pfam" id="PF01882"/>
    </source>
</evidence>
<feature type="domain" description="DUF58" evidence="3">
    <location>
        <begin position="217"/>
        <end position="303"/>
    </location>
</feature>
<evidence type="ECO:0000313" key="4">
    <source>
        <dbReference type="EMBL" id="MDQ4214363.1"/>
    </source>
</evidence>
<comment type="caution">
    <text evidence="4">The sequence shown here is derived from an EMBL/GenBank/DDBJ whole genome shotgun (WGS) entry which is preliminary data.</text>
</comment>
<dbReference type="Proteomes" id="UP001230289">
    <property type="component" value="Unassembled WGS sequence"/>
</dbReference>
<dbReference type="PANTHER" id="PTHR34351">
    <property type="entry name" value="SLR1927 PROTEIN-RELATED"/>
    <property type="match status" value="1"/>
</dbReference>
<keyword evidence="2" id="KW-0812">Transmembrane</keyword>
<dbReference type="InterPro" id="IPR002881">
    <property type="entry name" value="DUF58"/>
</dbReference>
<keyword evidence="2" id="KW-1133">Transmembrane helix</keyword>
<accession>A0ABU0XGV6</accession>
<evidence type="ECO:0000313" key="5">
    <source>
        <dbReference type="Proteomes" id="UP001230289"/>
    </source>
</evidence>
<dbReference type="RefSeq" id="WP_308489296.1">
    <property type="nucleotide sequence ID" value="NZ_JAVFCB010000005.1"/>
</dbReference>
<protein>
    <submittedName>
        <fullName evidence="4">DUF58 domain-containing protein</fullName>
    </submittedName>
</protein>
<reference evidence="4 5" key="1">
    <citation type="submission" date="2023-08" db="EMBL/GenBank/DDBJ databases">
        <title>Microbacterium sp. nov., isolated from a waste landfill.</title>
        <authorList>
            <person name="Wen W."/>
        </authorList>
    </citation>
    <scope>NUCLEOTIDE SEQUENCE [LARGE SCALE GENOMIC DNA]</scope>
    <source>
        <strain evidence="4 5">ASV81</strain>
    </source>
</reference>
<organism evidence="4 5">
    <name type="scientific">Microbacterium capsulatum</name>
    <dbReference type="NCBI Taxonomy" id="3041921"/>
    <lineage>
        <taxon>Bacteria</taxon>
        <taxon>Bacillati</taxon>
        <taxon>Actinomycetota</taxon>
        <taxon>Actinomycetes</taxon>
        <taxon>Micrococcales</taxon>
        <taxon>Microbacteriaceae</taxon>
        <taxon>Microbacterium</taxon>
    </lineage>
</organism>
<feature type="compositionally biased region" description="Polar residues" evidence="1">
    <location>
        <begin position="199"/>
        <end position="214"/>
    </location>
</feature>
<feature type="transmembrane region" description="Helical" evidence="2">
    <location>
        <begin position="21"/>
        <end position="39"/>
    </location>
</feature>
<gene>
    <name evidence="4" type="ORF">RBR11_10595</name>
</gene>
<dbReference type="EMBL" id="JAVFCB010000005">
    <property type="protein sequence ID" value="MDQ4214363.1"/>
    <property type="molecule type" value="Genomic_DNA"/>
</dbReference>
<evidence type="ECO:0000256" key="1">
    <source>
        <dbReference type="SAM" id="MobiDB-lite"/>
    </source>
</evidence>
<feature type="transmembrane region" description="Helical" evidence="2">
    <location>
        <begin position="45"/>
        <end position="64"/>
    </location>
</feature>
<sequence length="419" mass="43436">MGRRKTLAESAAVPGRRMTGRGVAALLSGVGLAIAANVLSAPILLYLAVLLFALLVLSAIAVFAPRRRAVVGRTVTADLLTVGDDTTVRLRLDLRTMMRAPAGAWHDVLPRAVRGGSSGDFPSADAERTSNGVTMTMTYPISGARRGLASLGPLMLRTEDPFGLFARAEELGEVTPITVVPAILPLPRLTDKTGRAGGTAQTSSHRLGQGSDNLSPRRYVPGDSMRRIHWRATAHRGDLMVRQEEQESSPDALVVLDRAGARWPSTAEAADPEAFDHAVTACAAVAVHLVDHGYAVDVVDATGVLIGRLRGAEDERDGLLVALAAVSPRSGERDAGLPAASEGHTIGPLVVITGSIDEVDAAALPHGGAGTPILLATAPAPDALTAAAAHGWHTAVLGEDPALAWADAGAQEEPAHVSV</sequence>
<proteinExistence type="predicted"/>
<dbReference type="Pfam" id="PF01882">
    <property type="entry name" value="DUF58"/>
    <property type="match status" value="1"/>
</dbReference>
<dbReference type="PANTHER" id="PTHR34351:SF1">
    <property type="entry name" value="SLR1927 PROTEIN"/>
    <property type="match status" value="1"/>
</dbReference>